<feature type="region of interest" description="Disordered" evidence="2">
    <location>
        <begin position="124"/>
        <end position="147"/>
    </location>
</feature>
<proteinExistence type="predicted"/>
<accession>A0A1X3G0X5</accession>
<evidence type="ECO:0000256" key="2">
    <source>
        <dbReference type="SAM" id="MobiDB-lite"/>
    </source>
</evidence>
<evidence type="ECO:0000256" key="1">
    <source>
        <dbReference type="SAM" id="Coils"/>
    </source>
</evidence>
<evidence type="ECO:0000313" key="3">
    <source>
        <dbReference type="EMBL" id="OSJ15670.1"/>
    </source>
</evidence>
<feature type="coiled-coil region" evidence="1">
    <location>
        <begin position="43"/>
        <end position="124"/>
    </location>
</feature>
<reference evidence="3 4" key="1">
    <citation type="submission" date="2017-03" db="EMBL/GenBank/DDBJ databases">
        <title>Whole genome sequences of fourteen strains of Bradyrhizobium canariense and one strain of Bradyrhizobium japonicum isolated from Lupinus (Papilionoideae: Genisteae) species in Algeria.</title>
        <authorList>
            <person name="Crovadore J."/>
            <person name="Chekireb D."/>
            <person name="Brachmann A."/>
            <person name="Chablais R."/>
            <person name="Cochard B."/>
            <person name="Lefort F."/>
        </authorList>
    </citation>
    <scope>NUCLEOTIDE SEQUENCE [LARGE SCALE GENOMIC DNA]</scope>
    <source>
        <strain evidence="3 4">UBMA195</strain>
    </source>
</reference>
<sequence>MKIVKRDLESGVYRYSGEKVTIAEVLRRAQKSAAYLRKDQPGVAKLRERVQDFVDRANKLIRQGACSMRNDGVERAGEAASELKLVRQAYAEAEQEYSDLKQRYAEVLNNLEAAEKTIEELRAEKSAVRPSRDQPIELNRIARRSQT</sequence>
<feature type="compositionally biased region" description="Basic and acidic residues" evidence="2">
    <location>
        <begin position="124"/>
        <end position="135"/>
    </location>
</feature>
<dbReference type="Proteomes" id="UP000193553">
    <property type="component" value="Unassembled WGS sequence"/>
</dbReference>
<name>A0A1X3G0X5_9BRAD</name>
<dbReference type="AlphaFoldDB" id="A0A1X3G0X5"/>
<evidence type="ECO:0000313" key="4">
    <source>
        <dbReference type="Proteomes" id="UP000193553"/>
    </source>
</evidence>
<comment type="caution">
    <text evidence="3">The sequence shown here is derived from an EMBL/GenBank/DDBJ whole genome shotgun (WGS) entry which is preliminary data.</text>
</comment>
<keyword evidence="1" id="KW-0175">Coiled coil</keyword>
<gene>
    <name evidence="3" type="ORF">BSZ18_07330</name>
</gene>
<dbReference type="EMBL" id="NAFI01000153">
    <property type="protein sequence ID" value="OSJ15670.1"/>
    <property type="molecule type" value="Genomic_DNA"/>
</dbReference>
<protein>
    <submittedName>
        <fullName evidence="3">Uncharacterized protein</fullName>
    </submittedName>
</protein>
<organism evidence="3 4">
    <name type="scientific">Bradyrhizobium canariense</name>
    <dbReference type="NCBI Taxonomy" id="255045"/>
    <lineage>
        <taxon>Bacteria</taxon>
        <taxon>Pseudomonadati</taxon>
        <taxon>Pseudomonadota</taxon>
        <taxon>Alphaproteobacteria</taxon>
        <taxon>Hyphomicrobiales</taxon>
        <taxon>Nitrobacteraceae</taxon>
        <taxon>Bradyrhizobium</taxon>
    </lineage>
</organism>